<keyword evidence="2" id="KW-1185">Reference proteome</keyword>
<comment type="caution">
    <text evidence="1">The sequence shown here is derived from an EMBL/GenBank/DDBJ whole genome shotgun (WGS) entry which is preliminary data.</text>
</comment>
<evidence type="ECO:0000313" key="1">
    <source>
        <dbReference type="EMBL" id="GGG16889.1"/>
    </source>
</evidence>
<organism evidence="1 2">
    <name type="scientific">Lysinibacillus alkalisoli</name>
    <dbReference type="NCBI Taxonomy" id="1911548"/>
    <lineage>
        <taxon>Bacteria</taxon>
        <taxon>Bacillati</taxon>
        <taxon>Bacillota</taxon>
        <taxon>Bacilli</taxon>
        <taxon>Bacillales</taxon>
        <taxon>Bacillaceae</taxon>
        <taxon>Lysinibacillus</taxon>
    </lineage>
</organism>
<gene>
    <name evidence="1" type="ORF">GCM10007425_09060</name>
</gene>
<reference evidence="1" key="2">
    <citation type="submission" date="2020-09" db="EMBL/GenBank/DDBJ databases">
        <authorList>
            <person name="Sun Q."/>
            <person name="Zhou Y."/>
        </authorList>
    </citation>
    <scope>NUCLEOTIDE SEQUENCE</scope>
    <source>
        <strain evidence="1">CGMCC 1.15760</strain>
    </source>
</reference>
<protein>
    <submittedName>
        <fullName evidence="1">Uncharacterized protein</fullName>
    </submittedName>
</protein>
<evidence type="ECO:0000313" key="2">
    <source>
        <dbReference type="Proteomes" id="UP000616608"/>
    </source>
</evidence>
<accession>A0A917G0M3</accession>
<dbReference type="AlphaFoldDB" id="A0A917G0M3"/>
<dbReference type="EMBL" id="BMJT01000003">
    <property type="protein sequence ID" value="GGG16889.1"/>
    <property type="molecule type" value="Genomic_DNA"/>
</dbReference>
<name>A0A917G0M3_9BACI</name>
<sequence length="98" mass="11401">MFIEGAIVRRIKKKRGFVTTSFLLYVVFSINNIETKVTYLKIASNQELDLIKSYSNPSLEKSEGNSEFLKNINIIQYKLIMVTLIMQKHKIFITNLLL</sequence>
<dbReference type="Proteomes" id="UP000616608">
    <property type="component" value="Unassembled WGS sequence"/>
</dbReference>
<proteinExistence type="predicted"/>
<reference evidence="1" key="1">
    <citation type="journal article" date="2014" name="Int. J. Syst. Evol. Microbiol.">
        <title>Complete genome sequence of Corynebacterium casei LMG S-19264T (=DSM 44701T), isolated from a smear-ripened cheese.</title>
        <authorList>
            <consortium name="US DOE Joint Genome Institute (JGI-PGF)"/>
            <person name="Walter F."/>
            <person name="Albersmeier A."/>
            <person name="Kalinowski J."/>
            <person name="Ruckert C."/>
        </authorList>
    </citation>
    <scope>NUCLEOTIDE SEQUENCE</scope>
    <source>
        <strain evidence="1">CGMCC 1.15760</strain>
    </source>
</reference>